<keyword evidence="16" id="KW-1185">Reference proteome</keyword>
<dbReference type="GO" id="GO:0016020">
    <property type="term" value="C:membrane"/>
    <property type="evidence" value="ECO:0007669"/>
    <property type="project" value="UniProtKB-SubCell"/>
</dbReference>
<keyword evidence="10" id="KW-1133">Transmembrane helix</keyword>
<evidence type="ECO:0000256" key="11">
    <source>
        <dbReference type="ARBA" id="ARBA00023136"/>
    </source>
</evidence>
<name>A0A9P6NFC5_9BASI</name>
<evidence type="ECO:0000256" key="2">
    <source>
        <dbReference type="ARBA" id="ARBA00004760"/>
    </source>
</evidence>
<dbReference type="Gene3D" id="3.90.550.10">
    <property type="entry name" value="Spore Coat Polysaccharide Biosynthesis Protein SpsA, Chain A"/>
    <property type="match status" value="1"/>
</dbReference>
<proteinExistence type="inferred from homology"/>
<comment type="caution">
    <text evidence="15">The sequence shown here is derived from an EMBL/GenBank/DDBJ whole genome shotgun (WGS) entry which is preliminary data.</text>
</comment>
<comment type="similarity">
    <text evidence="4">Belongs to the glycosyltransferase 2 family.</text>
</comment>
<evidence type="ECO:0000256" key="13">
    <source>
        <dbReference type="ARBA" id="ARBA00031543"/>
    </source>
</evidence>
<evidence type="ECO:0000313" key="16">
    <source>
        <dbReference type="Proteomes" id="UP000886653"/>
    </source>
</evidence>
<comment type="subcellular location">
    <subcellularLocation>
        <location evidence="1">Membrane</location>
        <topology evidence="1">Multi-pass membrane protein</topology>
    </subcellularLocation>
</comment>
<evidence type="ECO:0000256" key="10">
    <source>
        <dbReference type="ARBA" id="ARBA00022989"/>
    </source>
</evidence>
<dbReference type="InterPro" id="IPR029044">
    <property type="entry name" value="Nucleotide-diphossugar_trans"/>
</dbReference>
<dbReference type="GO" id="GO:0006679">
    <property type="term" value="P:glucosylceramide biosynthetic process"/>
    <property type="evidence" value="ECO:0007669"/>
    <property type="project" value="TreeGrafter"/>
</dbReference>
<evidence type="ECO:0000256" key="9">
    <source>
        <dbReference type="ARBA" id="ARBA00022692"/>
    </source>
</evidence>
<keyword evidence="7" id="KW-0328">Glycosyltransferase</keyword>
<organism evidence="15 16">
    <name type="scientific">Cronartium quercuum f. sp. fusiforme G11</name>
    <dbReference type="NCBI Taxonomy" id="708437"/>
    <lineage>
        <taxon>Eukaryota</taxon>
        <taxon>Fungi</taxon>
        <taxon>Dikarya</taxon>
        <taxon>Basidiomycota</taxon>
        <taxon>Pucciniomycotina</taxon>
        <taxon>Pucciniomycetes</taxon>
        <taxon>Pucciniales</taxon>
        <taxon>Coleosporiaceae</taxon>
        <taxon>Cronartium</taxon>
    </lineage>
</organism>
<evidence type="ECO:0000256" key="3">
    <source>
        <dbReference type="ARBA" id="ARBA00004991"/>
    </source>
</evidence>
<evidence type="ECO:0000256" key="1">
    <source>
        <dbReference type="ARBA" id="ARBA00004141"/>
    </source>
</evidence>
<evidence type="ECO:0000256" key="8">
    <source>
        <dbReference type="ARBA" id="ARBA00022679"/>
    </source>
</evidence>
<protein>
    <recommendedName>
        <fullName evidence="6">Ceramide glucosyltransferase</fullName>
        <ecNumber evidence="5">2.4.1.80</ecNumber>
    </recommendedName>
    <alternativeName>
        <fullName evidence="13">Glucosylceramide synthase</fullName>
    </alternativeName>
    <alternativeName>
        <fullName evidence="14">UDP-glucose ceramide glucosyltransferase</fullName>
    </alternativeName>
    <alternativeName>
        <fullName evidence="12">UDP-glucose:N-acylsphingosine D-glucosyltransferase</fullName>
    </alternativeName>
</protein>
<keyword evidence="9" id="KW-0812">Transmembrane</keyword>
<dbReference type="OrthoDB" id="1483400at2759"/>
<dbReference type="Pfam" id="PF13506">
    <property type="entry name" value="Glyco_transf_21"/>
    <property type="match status" value="1"/>
</dbReference>
<evidence type="ECO:0000256" key="14">
    <source>
        <dbReference type="ARBA" id="ARBA00032575"/>
    </source>
</evidence>
<dbReference type="PANTHER" id="PTHR12726">
    <property type="entry name" value="CERAMIDE GLUCOSYLTRANSFERASE"/>
    <property type="match status" value="1"/>
</dbReference>
<dbReference type="InterPro" id="IPR025993">
    <property type="entry name" value="Ceramide_glucosylTrfase"/>
</dbReference>
<dbReference type="PANTHER" id="PTHR12726:SF0">
    <property type="entry name" value="CERAMIDE GLUCOSYLTRANSFERASE"/>
    <property type="match status" value="1"/>
</dbReference>
<evidence type="ECO:0000313" key="15">
    <source>
        <dbReference type="EMBL" id="KAG0144928.1"/>
    </source>
</evidence>
<gene>
    <name evidence="15" type="ORF">CROQUDRAFT_46578</name>
</gene>
<keyword evidence="11" id="KW-0472">Membrane</keyword>
<evidence type="ECO:0000256" key="7">
    <source>
        <dbReference type="ARBA" id="ARBA00022676"/>
    </source>
</evidence>
<evidence type="ECO:0000256" key="6">
    <source>
        <dbReference type="ARBA" id="ARBA00019988"/>
    </source>
</evidence>
<dbReference type="AlphaFoldDB" id="A0A9P6NFC5"/>
<evidence type="ECO:0000256" key="5">
    <source>
        <dbReference type="ARBA" id="ARBA00012699"/>
    </source>
</evidence>
<accession>A0A9P6NFC5</accession>
<dbReference type="GO" id="GO:0008120">
    <property type="term" value="F:ceramide glucosyltransferase activity"/>
    <property type="evidence" value="ECO:0007669"/>
    <property type="project" value="UniProtKB-EC"/>
</dbReference>
<dbReference type="SUPFAM" id="SSF53448">
    <property type="entry name" value="Nucleotide-diphospho-sugar transferases"/>
    <property type="match status" value="1"/>
</dbReference>
<evidence type="ECO:0000256" key="12">
    <source>
        <dbReference type="ARBA" id="ARBA00031017"/>
    </source>
</evidence>
<sequence length="434" mass="47814">MAFAGAIITSVFSSPISAFIRLSRSSKASPRFCRFRLGRSSAQPTPQASQPPAVSILRPLCGLDSNLEANLESAFLQQWPANKLEILLCVASADDPAVAVAEGVICKYPSVNARLLIVIGEERVGVNPKINNLVRAYRTATSDLLWILDSNVLVQSDTLARAVAAFEPATRPIGLVHHLPVAKLPLASRALPRLGSLLEYCFLNGNHARQYVTINSVAIESCLVGKSNLFFRSDLERSTQLRPPSGYCPPVTKQKQSEPFGGLECFGQFLGEDNMIGKSLWDVLDLRHALAPDPAFNIVGELSLTGYIRRRVRWIRVRKYMCLLPTLAEPFTESILLGALTAASLSRLSSTPFPALLFFASHILLYLLLDYTVLCSIQPQPELNLPIFGVGWLLREILALPIWFFAFVGGDGVQWRRESEKLEVTRDGRAVRVS</sequence>
<keyword evidence="8" id="KW-0808">Transferase</keyword>
<dbReference type="Proteomes" id="UP000886653">
    <property type="component" value="Unassembled WGS sequence"/>
</dbReference>
<comment type="pathway">
    <text evidence="2">Lipid metabolism; sphingolipid metabolism.</text>
</comment>
<reference evidence="15" key="1">
    <citation type="submission" date="2013-11" db="EMBL/GenBank/DDBJ databases">
        <title>Genome sequence of the fusiform rust pathogen reveals effectors for host alternation and coevolution with pine.</title>
        <authorList>
            <consortium name="DOE Joint Genome Institute"/>
            <person name="Smith K."/>
            <person name="Pendleton A."/>
            <person name="Kubisiak T."/>
            <person name="Anderson C."/>
            <person name="Salamov A."/>
            <person name="Aerts A."/>
            <person name="Riley R."/>
            <person name="Clum A."/>
            <person name="Lindquist E."/>
            <person name="Ence D."/>
            <person name="Campbell M."/>
            <person name="Kronenberg Z."/>
            <person name="Feau N."/>
            <person name="Dhillon B."/>
            <person name="Hamelin R."/>
            <person name="Burleigh J."/>
            <person name="Smith J."/>
            <person name="Yandell M."/>
            <person name="Nelson C."/>
            <person name="Grigoriev I."/>
            <person name="Davis J."/>
        </authorList>
    </citation>
    <scope>NUCLEOTIDE SEQUENCE</scope>
    <source>
        <strain evidence="15">G11</strain>
    </source>
</reference>
<dbReference type="EMBL" id="MU167286">
    <property type="protein sequence ID" value="KAG0144928.1"/>
    <property type="molecule type" value="Genomic_DNA"/>
</dbReference>
<evidence type="ECO:0000256" key="4">
    <source>
        <dbReference type="ARBA" id="ARBA00006739"/>
    </source>
</evidence>
<dbReference type="EC" id="2.4.1.80" evidence="5"/>
<comment type="pathway">
    <text evidence="3">Sphingolipid metabolism.</text>
</comment>